<gene>
    <name evidence="6" type="ORF">DZ860_11830</name>
</gene>
<dbReference type="OrthoDB" id="5526340at2"/>
<reference evidence="6 7" key="1">
    <citation type="submission" date="2018-08" db="EMBL/GenBank/DDBJ databases">
        <title>Vibrio isolated from the Eastern China Marginal Seas.</title>
        <authorList>
            <person name="Li Y."/>
        </authorList>
    </citation>
    <scope>NUCLEOTIDE SEQUENCE [LARGE SCALE GENOMIC DNA]</scope>
    <source>
        <strain evidence="6 7">BEI233</strain>
    </source>
</reference>
<dbReference type="AlphaFoldDB" id="A0A3A6R327"/>
<proteinExistence type="inferred from homology"/>
<accession>A0A3A6R327</accession>
<dbReference type="EMBL" id="QVMU01000009">
    <property type="protein sequence ID" value="RJX71014.1"/>
    <property type="molecule type" value="Genomic_DNA"/>
</dbReference>
<comment type="caution">
    <text evidence="6">The sequence shown here is derived from an EMBL/GenBank/DDBJ whole genome shotgun (WGS) entry which is preliminary data.</text>
</comment>
<dbReference type="Pfam" id="PF00126">
    <property type="entry name" value="HTH_1"/>
    <property type="match status" value="1"/>
</dbReference>
<dbReference type="Gene3D" id="1.10.10.10">
    <property type="entry name" value="Winged helix-like DNA-binding domain superfamily/Winged helix DNA-binding domain"/>
    <property type="match status" value="1"/>
</dbReference>
<dbReference type="PANTHER" id="PTHR30537">
    <property type="entry name" value="HTH-TYPE TRANSCRIPTIONAL REGULATOR"/>
    <property type="match status" value="1"/>
</dbReference>
<organism evidence="6 7">
    <name type="scientific">Vibrio sinensis</name>
    <dbReference type="NCBI Taxonomy" id="2302434"/>
    <lineage>
        <taxon>Bacteria</taxon>
        <taxon>Pseudomonadati</taxon>
        <taxon>Pseudomonadota</taxon>
        <taxon>Gammaproteobacteria</taxon>
        <taxon>Vibrionales</taxon>
        <taxon>Vibrionaceae</taxon>
        <taxon>Vibrio</taxon>
    </lineage>
</organism>
<dbReference type="InterPro" id="IPR036388">
    <property type="entry name" value="WH-like_DNA-bd_sf"/>
</dbReference>
<evidence type="ECO:0000256" key="2">
    <source>
        <dbReference type="ARBA" id="ARBA00023015"/>
    </source>
</evidence>
<dbReference type="GO" id="GO:0003700">
    <property type="term" value="F:DNA-binding transcription factor activity"/>
    <property type="evidence" value="ECO:0007669"/>
    <property type="project" value="InterPro"/>
</dbReference>
<protein>
    <submittedName>
        <fullName evidence="6">LysR family transcriptional regulator</fullName>
    </submittedName>
</protein>
<dbReference type="GO" id="GO:0043565">
    <property type="term" value="F:sequence-specific DNA binding"/>
    <property type="evidence" value="ECO:0007669"/>
    <property type="project" value="TreeGrafter"/>
</dbReference>
<keyword evidence="7" id="KW-1185">Reference proteome</keyword>
<dbReference type="RefSeq" id="WP_120031512.1">
    <property type="nucleotide sequence ID" value="NZ_QVMU01000009.1"/>
</dbReference>
<dbReference type="PRINTS" id="PR00039">
    <property type="entry name" value="HTHLYSR"/>
</dbReference>
<dbReference type="GO" id="GO:0006351">
    <property type="term" value="P:DNA-templated transcription"/>
    <property type="evidence" value="ECO:0007669"/>
    <property type="project" value="TreeGrafter"/>
</dbReference>
<dbReference type="InterPro" id="IPR036390">
    <property type="entry name" value="WH_DNA-bd_sf"/>
</dbReference>
<dbReference type="Proteomes" id="UP000273252">
    <property type="component" value="Unassembled WGS sequence"/>
</dbReference>
<dbReference type="Pfam" id="PF03466">
    <property type="entry name" value="LysR_substrate"/>
    <property type="match status" value="1"/>
</dbReference>
<evidence type="ECO:0000313" key="7">
    <source>
        <dbReference type="Proteomes" id="UP000273252"/>
    </source>
</evidence>
<evidence type="ECO:0000256" key="3">
    <source>
        <dbReference type="ARBA" id="ARBA00023125"/>
    </source>
</evidence>
<dbReference type="PANTHER" id="PTHR30537:SF74">
    <property type="entry name" value="HTH-TYPE TRANSCRIPTIONAL REGULATOR TRPI"/>
    <property type="match status" value="1"/>
</dbReference>
<keyword evidence="4" id="KW-0804">Transcription</keyword>
<keyword evidence="3" id="KW-0238">DNA-binding</keyword>
<dbReference type="SUPFAM" id="SSF46785">
    <property type="entry name" value="Winged helix' DNA-binding domain"/>
    <property type="match status" value="1"/>
</dbReference>
<dbReference type="Gene3D" id="3.40.190.10">
    <property type="entry name" value="Periplasmic binding protein-like II"/>
    <property type="match status" value="2"/>
</dbReference>
<evidence type="ECO:0000313" key="6">
    <source>
        <dbReference type="EMBL" id="RJX71014.1"/>
    </source>
</evidence>
<sequence>MYEEKGSQNQMLRHIRLLTFFDVVVKHMSFSKAADELNLSQPAVSTAIKSLEQELGVHLFHRQGRKISLTTAGFSLHKNTSVTLHETQKHIDYSLDQLGKERELCITTSPAFMRYFLLPKMNQLLEQIPDIRLRFKSLPEREIIVEQNTDCAIAKIGSYWPNCKADHLFDEAIMAVCSPEYLDKYKPTLRNLSKQSLIHFSSTDYDRIEWQHWLLASGGPVNHIKSGHIFSDYSLCLQAAELSLGVTLGWRHLIQDYLKSGRLIPIGKFTMQTNNSFYFLKPNSRESHPHIEKLEHWLNQQFIDL</sequence>
<feature type="domain" description="HTH lysR-type" evidence="5">
    <location>
        <begin position="15"/>
        <end position="70"/>
    </location>
</feature>
<evidence type="ECO:0000256" key="1">
    <source>
        <dbReference type="ARBA" id="ARBA00009437"/>
    </source>
</evidence>
<dbReference type="InterPro" id="IPR000847">
    <property type="entry name" value="LysR_HTH_N"/>
</dbReference>
<dbReference type="InterPro" id="IPR005119">
    <property type="entry name" value="LysR_subst-bd"/>
</dbReference>
<comment type="similarity">
    <text evidence="1">Belongs to the LysR transcriptional regulatory family.</text>
</comment>
<name>A0A3A6R327_9VIBR</name>
<evidence type="ECO:0000256" key="4">
    <source>
        <dbReference type="ARBA" id="ARBA00023163"/>
    </source>
</evidence>
<keyword evidence="2" id="KW-0805">Transcription regulation</keyword>
<dbReference type="InterPro" id="IPR058163">
    <property type="entry name" value="LysR-type_TF_proteobact-type"/>
</dbReference>
<dbReference type="SUPFAM" id="SSF53850">
    <property type="entry name" value="Periplasmic binding protein-like II"/>
    <property type="match status" value="1"/>
</dbReference>
<evidence type="ECO:0000259" key="5">
    <source>
        <dbReference type="PROSITE" id="PS50931"/>
    </source>
</evidence>
<dbReference type="PROSITE" id="PS50931">
    <property type="entry name" value="HTH_LYSR"/>
    <property type="match status" value="1"/>
</dbReference>
<dbReference type="FunFam" id="1.10.10.10:FF:000001">
    <property type="entry name" value="LysR family transcriptional regulator"/>
    <property type="match status" value="1"/>
</dbReference>